<evidence type="ECO:0000259" key="5">
    <source>
        <dbReference type="Pfam" id="PF00155"/>
    </source>
</evidence>
<dbReference type="InterPro" id="IPR015424">
    <property type="entry name" value="PyrdxlP-dep_Trfase"/>
</dbReference>
<keyword evidence="7" id="KW-1185">Reference proteome</keyword>
<keyword evidence="2 6" id="KW-0032">Aminotransferase</keyword>
<reference evidence="7" key="1">
    <citation type="journal article" date="2019" name="Int. J. Syst. Evol. Microbiol.">
        <title>The Global Catalogue of Microorganisms (GCM) 10K type strain sequencing project: providing services to taxonomists for standard genome sequencing and annotation.</title>
        <authorList>
            <consortium name="The Broad Institute Genomics Platform"/>
            <consortium name="The Broad Institute Genome Sequencing Center for Infectious Disease"/>
            <person name="Wu L."/>
            <person name="Ma J."/>
        </authorList>
    </citation>
    <scope>NUCLEOTIDE SEQUENCE [LARGE SCALE GENOMIC DNA]</scope>
    <source>
        <strain evidence="7">JCM 18324</strain>
    </source>
</reference>
<gene>
    <name evidence="6" type="ORF">GCM10023329_00430</name>
</gene>
<organism evidence="6 7">
    <name type="scientific">Streptomyces sanyensis</name>
    <dbReference type="NCBI Taxonomy" id="568869"/>
    <lineage>
        <taxon>Bacteria</taxon>
        <taxon>Bacillati</taxon>
        <taxon>Actinomycetota</taxon>
        <taxon>Actinomycetes</taxon>
        <taxon>Kitasatosporales</taxon>
        <taxon>Streptomycetaceae</taxon>
        <taxon>Streptomyces</taxon>
    </lineage>
</organism>
<evidence type="ECO:0000256" key="3">
    <source>
        <dbReference type="ARBA" id="ARBA00022679"/>
    </source>
</evidence>
<dbReference type="RefSeq" id="WP_345608034.1">
    <property type="nucleotide sequence ID" value="NZ_BAABJV010000001.1"/>
</dbReference>
<dbReference type="CDD" id="cd00609">
    <property type="entry name" value="AAT_like"/>
    <property type="match status" value="1"/>
</dbReference>
<accession>A0ABP8ZL85</accession>
<dbReference type="Gene3D" id="3.40.640.10">
    <property type="entry name" value="Type I PLP-dependent aspartate aminotransferase-like (Major domain)"/>
    <property type="match status" value="1"/>
</dbReference>
<dbReference type="Gene3D" id="3.90.1150.10">
    <property type="entry name" value="Aspartate Aminotransferase, domain 1"/>
    <property type="match status" value="1"/>
</dbReference>
<name>A0ABP8ZL85_9ACTN</name>
<proteinExistence type="predicted"/>
<dbReference type="NCBIfam" id="NF005855">
    <property type="entry name" value="PRK07777.1"/>
    <property type="match status" value="1"/>
</dbReference>
<dbReference type="InterPro" id="IPR015422">
    <property type="entry name" value="PyrdxlP-dep_Trfase_small"/>
</dbReference>
<dbReference type="GO" id="GO:0008483">
    <property type="term" value="F:transaminase activity"/>
    <property type="evidence" value="ECO:0007669"/>
    <property type="project" value="UniProtKB-KW"/>
</dbReference>
<evidence type="ECO:0000256" key="4">
    <source>
        <dbReference type="ARBA" id="ARBA00022898"/>
    </source>
</evidence>
<dbReference type="PANTHER" id="PTHR43807:SF20">
    <property type="entry name" value="FI04487P"/>
    <property type="match status" value="1"/>
</dbReference>
<evidence type="ECO:0000313" key="7">
    <source>
        <dbReference type="Proteomes" id="UP001501147"/>
    </source>
</evidence>
<dbReference type="InterPro" id="IPR004839">
    <property type="entry name" value="Aminotransferase_I/II_large"/>
</dbReference>
<evidence type="ECO:0000313" key="6">
    <source>
        <dbReference type="EMBL" id="GAA4759540.1"/>
    </source>
</evidence>
<dbReference type="Proteomes" id="UP001501147">
    <property type="component" value="Unassembled WGS sequence"/>
</dbReference>
<dbReference type="EMBL" id="BAABJV010000001">
    <property type="protein sequence ID" value="GAA4759540.1"/>
    <property type="molecule type" value="Genomic_DNA"/>
</dbReference>
<comment type="cofactor">
    <cofactor evidence="1">
        <name>pyridoxal 5'-phosphate</name>
        <dbReference type="ChEBI" id="CHEBI:597326"/>
    </cofactor>
</comment>
<evidence type="ECO:0000256" key="1">
    <source>
        <dbReference type="ARBA" id="ARBA00001933"/>
    </source>
</evidence>
<dbReference type="InterPro" id="IPR015421">
    <property type="entry name" value="PyrdxlP-dep_Trfase_major"/>
</dbReference>
<protein>
    <submittedName>
        <fullName evidence="6">Pyridoxal phosphate-dependent aminotransferase</fullName>
    </submittedName>
</protein>
<feature type="domain" description="Aminotransferase class I/classII large" evidence="5">
    <location>
        <begin position="33"/>
        <end position="384"/>
    </location>
</feature>
<comment type="caution">
    <text evidence="6">The sequence shown here is derived from an EMBL/GenBank/DDBJ whole genome shotgun (WGS) entry which is preliminary data.</text>
</comment>
<keyword evidence="3" id="KW-0808">Transferase</keyword>
<sequence>MSGPGRPHRVRLADTGPNVFTEMSERAARHGAVNLGQGFPDTPGPEPVVASAIAALRAGHHQYPPVPGLPELRRAVADHQRTWYGIDLDPAREVVVTTGASEALAAALLALTGPGDEVVVLEPYYDAYAACVALAGAALVPVRLDPPGFTLDPAALRRAVTPRTKVLLVNSPHNPTGTVLPPAVLREVAELARAHDLLVVSDEVYEHLVYEGPPHQPLAALPGMAERTLTIGSAGKTFSFTGWKVGWATGPRDLVEPVTAVKQYLSFASGTPFQHAVADALRLPAGHFTGLRDSLRRRRDLLAAGLEAAGLRAHTPRGTYFVTADIRPLGERDGLEFCRALPARCGVAAIPHQVFHTDPEPGRPFVRFTFCKQEAVLEEAVRRLATLSQRRPTATPRTEGTHP</sequence>
<dbReference type="SUPFAM" id="SSF53383">
    <property type="entry name" value="PLP-dependent transferases"/>
    <property type="match status" value="1"/>
</dbReference>
<evidence type="ECO:0000256" key="2">
    <source>
        <dbReference type="ARBA" id="ARBA00022576"/>
    </source>
</evidence>
<dbReference type="InterPro" id="IPR051326">
    <property type="entry name" value="Kynurenine-oxoglutarate_AT"/>
</dbReference>
<dbReference type="Pfam" id="PF00155">
    <property type="entry name" value="Aminotran_1_2"/>
    <property type="match status" value="1"/>
</dbReference>
<dbReference type="PANTHER" id="PTHR43807">
    <property type="entry name" value="FI04487P"/>
    <property type="match status" value="1"/>
</dbReference>
<keyword evidence="4" id="KW-0663">Pyridoxal phosphate</keyword>